<organism evidence="1 2">
    <name type="scientific">Fasciola hepatica</name>
    <name type="common">Liver fluke</name>
    <dbReference type="NCBI Taxonomy" id="6192"/>
    <lineage>
        <taxon>Eukaryota</taxon>
        <taxon>Metazoa</taxon>
        <taxon>Spiralia</taxon>
        <taxon>Lophotrochozoa</taxon>
        <taxon>Platyhelminthes</taxon>
        <taxon>Trematoda</taxon>
        <taxon>Digenea</taxon>
        <taxon>Plagiorchiida</taxon>
        <taxon>Echinostomata</taxon>
        <taxon>Echinostomatoidea</taxon>
        <taxon>Fasciolidae</taxon>
        <taxon>Fasciola</taxon>
    </lineage>
</organism>
<name>A0ABC9HFC3_FASHE</name>
<sequence>MECPTDVSRKMLVAKNRDQLEVYLADLCAVGGQSSWIAMLINVTTAGIQTRSSLECTISTGNTTIENSRIWYNTSANHDGSVRQKRDAQGIQISMSNFTRNLRMNKPEMDITTGELFADDTWNPVISLLISSITSRTRLAIAR</sequence>
<comment type="caution">
    <text evidence="1">The sequence shown here is derived from an EMBL/GenBank/DDBJ whole genome shotgun (WGS) entry which is preliminary data.</text>
</comment>
<keyword evidence="2" id="KW-1185">Reference proteome</keyword>
<accession>A0ABC9HFC3</accession>
<protein>
    <submittedName>
        <fullName evidence="1">Uncharacterized protein</fullName>
    </submittedName>
</protein>
<evidence type="ECO:0000313" key="2">
    <source>
        <dbReference type="Proteomes" id="UP001189180"/>
    </source>
</evidence>
<reference evidence="1 2" key="1">
    <citation type="submission" date="2024-08" db="EMBL/GenBank/DDBJ databases">
        <authorList>
            <person name="Paterson S."/>
        </authorList>
    </citation>
    <scope>NUCLEOTIDE SEQUENCE [LARGE SCALE GENOMIC DNA]</scope>
</reference>
<evidence type="ECO:0000313" key="1">
    <source>
        <dbReference type="EMBL" id="CAM0512162.1"/>
    </source>
</evidence>
<dbReference type="AlphaFoldDB" id="A0ABC9HFC3"/>
<gene>
    <name evidence="1" type="ORF">FHB240107_LOCUS4555</name>
</gene>
<dbReference type="EMBL" id="CANUEZ050000196">
    <property type="protein sequence ID" value="CAM0512162.1"/>
    <property type="molecule type" value="Genomic_DNA"/>
</dbReference>
<dbReference type="Proteomes" id="UP001189180">
    <property type="component" value="Unassembled WGS sequence"/>
</dbReference>
<proteinExistence type="predicted"/>